<name>A0A0F9SUM4_9ZZZZ</name>
<comment type="caution">
    <text evidence="1">The sequence shown here is derived from an EMBL/GenBank/DDBJ whole genome shotgun (WGS) entry which is preliminary data.</text>
</comment>
<organism evidence="1">
    <name type="scientific">marine sediment metagenome</name>
    <dbReference type="NCBI Taxonomy" id="412755"/>
    <lineage>
        <taxon>unclassified sequences</taxon>
        <taxon>metagenomes</taxon>
        <taxon>ecological metagenomes</taxon>
    </lineage>
</organism>
<reference evidence="1" key="1">
    <citation type="journal article" date="2015" name="Nature">
        <title>Complex archaea that bridge the gap between prokaryotes and eukaryotes.</title>
        <authorList>
            <person name="Spang A."/>
            <person name="Saw J.H."/>
            <person name="Jorgensen S.L."/>
            <person name="Zaremba-Niedzwiedzka K."/>
            <person name="Martijn J."/>
            <person name="Lind A.E."/>
            <person name="van Eijk R."/>
            <person name="Schleper C."/>
            <person name="Guy L."/>
            <person name="Ettema T.J."/>
        </authorList>
    </citation>
    <scope>NUCLEOTIDE SEQUENCE</scope>
</reference>
<evidence type="ECO:0000313" key="1">
    <source>
        <dbReference type="EMBL" id="KKN70594.1"/>
    </source>
</evidence>
<sequence>MKPLFTCEHYWEPQEVEEDAAEFAGGPFIYEIGRECVKCHKIEHLYEYWIPGTPQPVYPGQTRYWGSLVYGDQIIDVHVEAEKNRAKLGKQETP</sequence>
<gene>
    <name evidence="1" type="ORF">LCGC14_0430250</name>
</gene>
<dbReference type="AlphaFoldDB" id="A0A0F9SUM4"/>
<protein>
    <submittedName>
        <fullName evidence="1">Uncharacterized protein</fullName>
    </submittedName>
</protein>
<dbReference type="EMBL" id="LAZR01000401">
    <property type="protein sequence ID" value="KKN70594.1"/>
    <property type="molecule type" value="Genomic_DNA"/>
</dbReference>
<accession>A0A0F9SUM4</accession>
<proteinExistence type="predicted"/>